<dbReference type="EMBL" id="VCAU01000075">
    <property type="protein sequence ID" value="KAF9886546.1"/>
    <property type="molecule type" value="Genomic_DNA"/>
</dbReference>
<comment type="caution">
    <text evidence="3">The sequence shown here is derived from an EMBL/GenBank/DDBJ whole genome shotgun (WGS) entry which is preliminary data.</text>
</comment>
<keyword evidence="4" id="KW-1185">Reference proteome</keyword>
<reference evidence="3" key="2">
    <citation type="submission" date="2020-02" db="EMBL/GenBank/DDBJ databases">
        <authorList>
            <person name="Gilchrist C.L.M."/>
            <person name="Chooi Y.-H."/>
        </authorList>
    </citation>
    <scope>NUCLEOTIDE SEQUENCE</scope>
    <source>
        <strain evidence="3">MST-FP2251</strain>
    </source>
</reference>
<gene>
    <name evidence="3" type="ORF">FE257_011318</name>
</gene>
<evidence type="ECO:0000256" key="2">
    <source>
        <dbReference type="SAM" id="SignalP"/>
    </source>
</evidence>
<sequence>MRFINLGLLAMASSAMAMPKDDQRSKMDAITFVRAEDDPYKPNGTHAWIKVDGVMQTIDLTTPDVIRENGLIRKPLGPNSYLNSSSTGLPDSSQSGDLEKRQEGYCSQYFSCNNEYIYVNGNLWSYWTTRYGSGYALDGRKSGWTTVNAGTSEIRAYGTALAWSYNEVYAGCHIQFDLNGCTIDVPNAAVFASYNCAGCP</sequence>
<dbReference type="AlphaFoldDB" id="A0AAD4CHG3"/>
<organism evidence="3 4">
    <name type="scientific">Aspergillus nanangensis</name>
    <dbReference type="NCBI Taxonomy" id="2582783"/>
    <lineage>
        <taxon>Eukaryota</taxon>
        <taxon>Fungi</taxon>
        <taxon>Dikarya</taxon>
        <taxon>Ascomycota</taxon>
        <taxon>Pezizomycotina</taxon>
        <taxon>Eurotiomycetes</taxon>
        <taxon>Eurotiomycetidae</taxon>
        <taxon>Eurotiales</taxon>
        <taxon>Aspergillaceae</taxon>
        <taxon>Aspergillus</taxon>
        <taxon>Aspergillus subgen. Circumdati</taxon>
    </lineage>
</organism>
<evidence type="ECO:0000313" key="4">
    <source>
        <dbReference type="Proteomes" id="UP001194746"/>
    </source>
</evidence>
<evidence type="ECO:0000313" key="3">
    <source>
        <dbReference type="EMBL" id="KAF9886546.1"/>
    </source>
</evidence>
<name>A0AAD4CHG3_ASPNN</name>
<evidence type="ECO:0000256" key="1">
    <source>
        <dbReference type="SAM" id="MobiDB-lite"/>
    </source>
</evidence>
<feature type="compositionally biased region" description="Polar residues" evidence="1">
    <location>
        <begin position="80"/>
        <end position="96"/>
    </location>
</feature>
<protein>
    <submittedName>
        <fullName evidence="3">Uncharacterized protein</fullName>
    </submittedName>
</protein>
<accession>A0AAD4CHG3</accession>
<feature type="chain" id="PRO_5042167194" evidence="2">
    <location>
        <begin position="18"/>
        <end position="200"/>
    </location>
</feature>
<keyword evidence="2" id="KW-0732">Signal</keyword>
<dbReference type="Proteomes" id="UP001194746">
    <property type="component" value="Unassembled WGS sequence"/>
</dbReference>
<proteinExistence type="predicted"/>
<reference evidence="3" key="1">
    <citation type="journal article" date="2019" name="Beilstein J. Org. Chem.">
        <title>Nanangenines: drimane sesquiterpenoids as the dominant metabolite cohort of a novel Australian fungus, Aspergillus nanangensis.</title>
        <authorList>
            <person name="Lacey H.J."/>
            <person name="Gilchrist C.L.M."/>
            <person name="Crombie A."/>
            <person name="Kalaitzis J.A."/>
            <person name="Vuong D."/>
            <person name="Rutledge P.J."/>
            <person name="Turner P."/>
            <person name="Pitt J.I."/>
            <person name="Lacey E."/>
            <person name="Chooi Y.H."/>
            <person name="Piggott A.M."/>
        </authorList>
    </citation>
    <scope>NUCLEOTIDE SEQUENCE</scope>
    <source>
        <strain evidence="3">MST-FP2251</strain>
    </source>
</reference>
<feature type="region of interest" description="Disordered" evidence="1">
    <location>
        <begin position="77"/>
        <end position="98"/>
    </location>
</feature>
<feature type="signal peptide" evidence="2">
    <location>
        <begin position="1"/>
        <end position="17"/>
    </location>
</feature>